<dbReference type="AlphaFoldDB" id="A0AAV9B6C6"/>
<comment type="caution">
    <text evidence="4">The sequence shown here is derived from an EMBL/GenBank/DDBJ whole genome shotgun (WGS) entry which is preliminary data.</text>
</comment>
<comment type="similarity">
    <text evidence="1 3">Belongs to the UDP-glycosyltransferase family.</text>
</comment>
<evidence type="ECO:0000313" key="4">
    <source>
        <dbReference type="EMBL" id="KAK1271893.1"/>
    </source>
</evidence>
<dbReference type="EMBL" id="JAUJYN010000005">
    <property type="protein sequence ID" value="KAK1271893.1"/>
    <property type="molecule type" value="Genomic_DNA"/>
</dbReference>
<dbReference type="Proteomes" id="UP001179952">
    <property type="component" value="Unassembled WGS sequence"/>
</dbReference>
<evidence type="ECO:0000256" key="1">
    <source>
        <dbReference type="ARBA" id="ARBA00009995"/>
    </source>
</evidence>
<sequence length="373" mass="41300">MGEPQSHFLVLTFPAQGHINPALHLANLLATSTSSRVTFSTPVSVHKSLTSSSTHHPLITFTPFSDGYDNGFNGYNKDYTHYMSQLTLVGSKTVTNLVTSLSSEGHPVTCIIYTIMLPWAADVARHLGIPSVLYWIQPATVFSIYYRYFHGHDGLIDSHKDDPSFQVKLPNLPPLEIQDLPSFLLSTEGYMEWLDSKPPSSVVYVSFGTLAVLQEKQMEEISKGLELSGRDFLWVVNERGMFVNWCNQMEVLSHPSIGCFVTHCGWNSTVESLVSGVPTVGMPQWTDQATNAKLVEDVWGTGVRARLSDEGVVVVEEIVRCLDAVMGEVGVDVRGKAAEWKKKALEAMGEGGSSYRNMKRFVDDVSREINLHG</sequence>
<dbReference type="InterPro" id="IPR035595">
    <property type="entry name" value="UDP_glycos_trans_CS"/>
</dbReference>
<dbReference type="Gene3D" id="3.40.50.2000">
    <property type="entry name" value="Glycogen Phosphorylase B"/>
    <property type="match status" value="3"/>
</dbReference>
<dbReference type="CDD" id="cd03784">
    <property type="entry name" value="GT1_Gtf-like"/>
    <property type="match status" value="1"/>
</dbReference>
<organism evidence="4 5">
    <name type="scientific">Acorus gramineus</name>
    <name type="common">Dwarf sweet flag</name>
    <dbReference type="NCBI Taxonomy" id="55184"/>
    <lineage>
        <taxon>Eukaryota</taxon>
        <taxon>Viridiplantae</taxon>
        <taxon>Streptophyta</taxon>
        <taxon>Embryophyta</taxon>
        <taxon>Tracheophyta</taxon>
        <taxon>Spermatophyta</taxon>
        <taxon>Magnoliopsida</taxon>
        <taxon>Liliopsida</taxon>
        <taxon>Acoraceae</taxon>
        <taxon>Acorus</taxon>
    </lineage>
</organism>
<dbReference type="FunFam" id="3.40.50.2000:FF:000019">
    <property type="entry name" value="Glycosyltransferase"/>
    <property type="match status" value="1"/>
</dbReference>
<dbReference type="GO" id="GO:0080044">
    <property type="term" value="F:quercetin 7-O-glucosyltransferase activity"/>
    <property type="evidence" value="ECO:0007669"/>
    <property type="project" value="TreeGrafter"/>
</dbReference>
<dbReference type="InterPro" id="IPR002213">
    <property type="entry name" value="UDP_glucos_trans"/>
</dbReference>
<keyword evidence="3" id="KW-0328">Glycosyltransferase</keyword>
<reference evidence="4" key="2">
    <citation type="submission" date="2023-06" db="EMBL/GenBank/DDBJ databases">
        <authorList>
            <person name="Ma L."/>
            <person name="Liu K.-W."/>
            <person name="Li Z."/>
            <person name="Hsiao Y.-Y."/>
            <person name="Qi Y."/>
            <person name="Fu T."/>
            <person name="Tang G."/>
            <person name="Zhang D."/>
            <person name="Sun W.-H."/>
            <person name="Liu D.-K."/>
            <person name="Li Y."/>
            <person name="Chen G.-Z."/>
            <person name="Liu X.-D."/>
            <person name="Liao X.-Y."/>
            <person name="Jiang Y.-T."/>
            <person name="Yu X."/>
            <person name="Hao Y."/>
            <person name="Huang J."/>
            <person name="Zhao X.-W."/>
            <person name="Ke S."/>
            <person name="Chen Y.-Y."/>
            <person name="Wu W.-L."/>
            <person name="Hsu J.-L."/>
            <person name="Lin Y.-F."/>
            <person name="Huang M.-D."/>
            <person name="Li C.-Y."/>
            <person name="Huang L."/>
            <person name="Wang Z.-W."/>
            <person name="Zhao X."/>
            <person name="Zhong W.-Y."/>
            <person name="Peng D.-H."/>
            <person name="Ahmad S."/>
            <person name="Lan S."/>
            <person name="Zhang J.-S."/>
            <person name="Tsai W.-C."/>
            <person name="Van De Peer Y."/>
            <person name="Liu Z.-J."/>
        </authorList>
    </citation>
    <scope>NUCLEOTIDE SEQUENCE</scope>
    <source>
        <strain evidence="4">SCP</strain>
        <tissue evidence="4">Leaves</tissue>
    </source>
</reference>
<dbReference type="PANTHER" id="PTHR11926:SF1534">
    <property type="entry name" value="GLYCOSYLTRANSFERASE"/>
    <property type="match status" value="1"/>
</dbReference>
<reference evidence="4" key="1">
    <citation type="journal article" date="2023" name="Nat. Commun.">
        <title>Diploid and tetraploid genomes of Acorus and the evolution of monocots.</title>
        <authorList>
            <person name="Ma L."/>
            <person name="Liu K.W."/>
            <person name="Li Z."/>
            <person name="Hsiao Y.Y."/>
            <person name="Qi Y."/>
            <person name="Fu T."/>
            <person name="Tang G.D."/>
            <person name="Zhang D."/>
            <person name="Sun W.H."/>
            <person name="Liu D.K."/>
            <person name="Li Y."/>
            <person name="Chen G.Z."/>
            <person name="Liu X.D."/>
            <person name="Liao X.Y."/>
            <person name="Jiang Y.T."/>
            <person name="Yu X."/>
            <person name="Hao Y."/>
            <person name="Huang J."/>
            <person name="Zhao X.W."/>
            <person name="Ke S."/>
            <person name="Chen Y.Y."/>
            <person name="Wu W.L."/>
            <person name="Hsu J.L."/>
            <person name="Lin Y.F."/>
            <person name="Huang M.D."/>
            <person name="Li C.Y."/>
            <person name="Huang L."/>
            <person name="Wang Z.W."/>
            <person name="Zhao X."/>
            <person name="Zhong W.Y."/>
            <person name="Peng D.H."/>
            <person name="Ahmad S."/>
            <person name="Lan S."/>
            <person name="Zhang J.S."/>
            <person name="Tsai W.C."/>
            <person name="Van de Peer Y."/>
            <person name="Liu Z.J."/>
        </authorList>
    </citation>
    <scope>NUCLEOTIDE SEQUENCE</scope>
    <source>
        <strain evidence="4">SCP</strain>
    </source>
</reference>
<evidence type="ECO:0000256" key="3">
    <source>
        <dbReference type="RuleBase" id="RU003718"/>
    </source>
</evidence>
<dbReference type="Pfam" id="PF00201">
    <property type="entry name" value="UDPGT"/>
    <property type="match status" value="1"/>
</dbReference>
<dbReference type="PROSITE" id="PS00375">
    <property type="entry name" value="UDPGT"/>
    <property type="match status" value="1"/>
</dbReference>
<evidence type="ECO:0000313" key="5">
    <source>
        <dbReference type="Proteomes" id="UP001179952"/>
    </source>
</evidence>
<dbReference type="SUPFAM" id="SSF53756">
    <property type="entry name" value="UDP-Glycosyltransferase/glycogen phosphorylase"/>
    <property type="match status" value="1"/>
</dbReference>
<accession>A0AAV9B6C6</accession>
<dbReference type="GO" id="GO:0080043">
    <property type="term" value="F:quercetin 3-O-glucosyltransferase activity"/>
    <property type="evidence" value="ECO:0007669"/>
    <property type="project" value="TreeGrafter"/>
</dbReference>
<evidence type="ECO:0000256" key="2">
    <source>
        <dbReference type="ARBA" id="ARBA00022679"/>
    </source>
</evidence>
<keyword evidence="5" id="KW-1185">Reference proteome</keyword>
<keyword evidence="2 3" id="KW-0808">Transferase</keyword>
<protein>
    <submittedName>
        <fullName evidence="4">UDP-glycosyltransferase 75D1</fullName>
    </submittedName>
</protein>
<name>A0AAV9B6C6_ACOGR</name>
<dbReference type="PANTHER" id="PTHR11926">
    <property type="entry name" value="GLUCOSYL/GLUCURONOSYL TRANSFERASES"/>
    <property type="match status" value="1"/>
</dbReference>
<gene>
    <name evidence="4" type="ORF">QJS04_geneDACA004349</name>
</gene>
<proteinExistence type="inferred from homology"/>